<dbReference type="Gene3D" id="1.10.150.650">
    <property type="match status" value="1"/>
</dbReference>
<evidence type="ECO:0000313" key="2">
    <source>
        <dbReference type="EMBL" id="GAA0702755.1"/>
    </source>
</evidence>
<dbReference type="InterPro" id="IPR052018">
    <property type="entry name" value="PHP_domain"/>
</dbReference>
<reference evidence="3" key="1">
    <citation type="journal article" date="2019" name="Int. J. Syst. Evol. Microbiol.">
        <title>The Global Catalogue of Microorganisms (GCM) 10K type strain sequencing project: providing services to taxonomists for standard genome sequencing and annotation.</title>
        <authorList>
            <consortium name="The Broad Institute Genomics Platform"/>
            <consortium name="The Broad Institute Genome Sequencing Center for Infectious Disease"/>
            <person name="Wu L."/>
            <person name="Ma J."/>
        </authorList>
    </citation>
    <scope>NUCLEOTIDE SEQUENCE [LARGE SCALE GENOMIC DNA]</scope>
    <source>
        <strain evidence="3">JCM 15134</strain>
    </source>
</reference>
<protein>
    <submittedName>
        <fullName evidence="2">PHP domain-containing protein</fullName>
    </submittedName>
</protein>
<comment type="caution">
    <text evidence="2">The sequence shown here is derived from an EMBL/GenBank/DDBJ whole genome shotgun (WGS) entry which is preliminary data.</text>
</comment>
<dbReference type="InterPro" id="IPR003141">
    <property type="entry name" value="Pol/His_phosphatase_N"/>
</dbReference>
<keyword evidence="3" id="KW-1185">Reference proteome</keyword>
<dbReference type="SMART" id="SM00481">
    <property type="entry name" value="POLIIIAc"/>
    <property type="match status" value="1"/>
</dbReference>
<evidence type="ECO:0000259" key="1">
    <source>
        <dbReference type="SMART" id="SM00481"/>
    </source>
</evidence>
<feature type="domain" description="Polymerase/histidinol phosphatase N-terminal" evidence="1">
    <location>
        <begin position="16"/>
        <end position="81"/>
    </location>
</feature>
<name>A0ABP3TH95_9GAMM</name>
<dbReference type="Pfam" id="PF02811">
    <property type="entry name" value="PHP"/>
    <property type="match status" value="1"/>
</dbReference>
<dbReference type="Gene3D" id="3.20.20.140">
    <property type="entry name" value="Metal-dependent hydrolases"/>
    <property type="match status" value="1"/>
</dbReference>
<dbReference type="PANTHER" id="PTHR42924:SF3">
    <property type="entry name" value="POLYMERASE_HISTIDINOL PHOSPHATASE N-TERMINAL DOMAIN-CONTAINING PROTEIN"/>
    <property type="match status" value="1"/>
</dbReference>
<dbReference type="PANTHER" id="PTHR42924">
    <property type="entry name" value="EXONUCLEASE"/>
    <property type="match status" value="1"/>
</dbReference>
<gene>
    <name evidence="2" type="ORF">GCM10009104_35200</name>
</gene>
<dbReference type="CDD" id="cd07438">
    <property type="entry name" value="PHP_HisPPase_AMP"/>
    <property type="match status" value="1"/>
</dbReference>
<dbReference type="InterPro" id="IPR004013">
    <property type="entry name" value="PHP_dom"/>
</dbReference>
<dbReference type="SUPFAM" id="SSF89550">
    <property type="entry name" value="PHP domain-like"/>
    <property type="match status" value="1"/>
</dbReference>
<dbReference type="Proteomes" id="UP001499915">
    <property type="component" value="Unassembled WGS sequence"/>
</dbReference>
<proteinExistence type="predicted"/>
<dbReference type="EMBL" id="BAAAET010000008">
    <property type="protein sequence ID" value="GAA0702755.1"/>
    <property type="molecule type" value="Genomic_DNA"/>
</dbReference>
<accession>A0ABP3TH95</accession>
<organism evidence="2 3">
    <name type="scientific">Marinobacterium maritimum</name>
    <dbReference type="NCBI Taxonomy" id="500162"/>
    <lineage>
        <taxon>Bacteria</taxon>
        <taxon>Pseudomonadati</taxon>
        <taxon>Pseudomonadota</taxon>
        <taxon>Gammaproteobacteria</taxon>
        <taxon>Oceanospirillales</taxon>
        <taxon>Oceanospirillaceae</taxon>
        <taxon>Marinobacterium</taxon>
    </lineage>
</organism>
<sequence>MPFIVTDLNSAEQPRFDLHMHSTASDGALSPAELVARAAEASIRYLALTDHDTLAGLNEARVEAVRQGIQFIPGVELTCRWHKRTLHLLGLGIDPEYEGWREYEARLQRLREQRAETIAFKLRGKRAPDDILERARTHAGRGQIGRPHFARALLEAGVVSTENEAFDRYLGQGKVGDVKAEWPDVAEAIAIVQASGGKAILAHPTKYRMTFSRLRLLLSALAEAGADGFEIGYPGISQDYIRLLLKQAEVLDMQVSSGSDFHNPEHHWTGLGRFPRVETSRHLIHQFYTDMPL</sequence>
<evidence type="ECO:0000313" key="3">
    <source>
        <dbReference type="Proteomes" id="UP001499915"/>
    </source>
</evidence>
<dbReference type="InterPro" id="IPR016195">
    <property type="entry name" value="Pol/histidinol_Pase-like"/>
</dbReference>